<evidence type="ECO:0000256" key="2">
    <source>
        <dbReference type="ARBA" id="ARBA00023125"/>
    </source>
</evidence>
<dbReference type="OrthoDB" id="1848022at2759"/>
<evidence type="ECO:0000259" key="6">
    <source>
        <dbReference type="PROSITE" id="PS51005"/>
    </source>
</evidence>
<dbReference type="PROSITE" id="PS51005">
    <property type="entry name" value="NAC"/>
    <property type="match status" value="1"/>
</dbReference>
<evidence type="ECO:0000256" key="5">
    <source>
        <dbReference type="SAM" id="MobiDB-lite"/>
    </source>
</evidence>
<dbReference type="PANTHER" id="PTHR31719:SF123">
    <property type="entry name" value="NAC DOMAIN-CONTAINING PROTEIN"/>
    <property type="match status" value="1"/>
</dbReference>
<comment type="caution">
    <text evidence="7">The sequence shown here is derived from an EMBL/GenBank/DDBJ whole genome shotgun (WGS) entry which is preliminary data.</text>
</comment>
<organism evidence="7 8">
    <name type="scientific">Trema orientale</name>
    <name type="common">Charcoal tree</name>
    <name type="synonym">Celtis orientalis</name>
    <dbReference type="NCBI Taxonomy" id="63057"/>
    <lineage>
        <taxon>Eukaryota</taxon>
        <taxon>Viridiplantae</taxon>
        <taxon>Streptophyta</taxon>
        <taxon>Embryophyta</taxon>
        <taxon>Tracheophyta</taxon>
        <taxon>Spermatophyta</taxon>
        <taxon>Magnoliopsida</taxon>
        <taxon>eudicotyledons</taxon>
        <taxon>Gunneridae</taxon>
        <taxon>Pentapetalae</taxon>
        <taxon>rosids</taxon>
        <taxon>fabids</taxon>
        <taxon>Rosales</taxon>
        <taxon>Cannabaceae</taxon>
        <taxon>Trema</taxon>
    </lineage>
</organism>
<proteinExistence type="predicted"/>
<keyword evidence="2" id="KW-0238">DNA-binding</keyword>
<dbReference type="EMBL" id="JXTC01000283">
    <property type="protein sequence ID" value="PON70336.1"/>
    <property type="molecule type" value="Genomic_DNA"/>
</dbReference>
<dbReference type="PANTHER" id="PTHR31719">
    <property type="entry name" value="NAC TRANSCRIPTION FACTOR 56"/>
    <property type="match status" value="1"/>
</dbReference>
<evidence type="ECO:0000256" key="4">
    <source>
        <dbReference type="ARBA" id="ARBA00023242"/>
    </source>
</evidence>
<keyword evidence="3" id="KW-0804">Transcription</keyword>
<keyword evidence="4" id="KW-0539">Nucleus</keyword>
<dbReference type="GO" id="GO:0006355">
    <property type="term" value="P:regulation of DNA-templated transcription"/>
    <property type="evidence" value="ECO:0007669"/>
    <property type="project" value="InterPro"/>
</dbReference>
<evidence type="ECO:0000313" key="7">
    <source>
        <dbReference type="EMBL" id="PON70336.1"/>
    </source>
</evidence>
<dbReference type="GO" id="GO:0003677">
    <property type="term" value="F:DNA binding"/>
    <property type="evidence" value="ECO:0007669"/>
    <property type="project" value="UniProtKB-KW"/>
</dbReference>
<feature type="domain" description="NAC" evidence="6">
    <location>
        <begin position="74"/>
        <end position="213"/>
    </location>
</feature>
<dbReference type="SUPFAM" id="SSF101941">
    <property type="entry name" value="NAC domain"/>
    <property type="match status" value="1"/>
</dbReference>
<feature type="region of interest" description="Disordered" evidence="5">
    <location>
        <begin position="1"/>
        <end position="30"/>
    </location>
</feature>
<dbReference type="Proteomes" id="UP000237000">
    <property type="component" value="Unassembled WGS sequence"/>
</dbReference>
<reference evidence="8" key="1">
    <citation type="submission" date="2016-06" db="EMBL/GenBank/DDBJ databases">
        <title>Parallel loss of symbiosis genes in relatives of nitrogen-fixing non-legume Parasponia.</title>
        <authorList>
            <person name="Van Velzen R."/>
            <person name="Holmer R."/>
            <person name="Bu F."/>
            <person name="Rutten L."/>
            <person name="Van Zeijl A."/>
            <person name="Liu W."/>
            <person name="Santuari L."/>
            <person name="Cao Q."/>
            <person name="Sharma T."/>
            <person name="Shen D."/>
            <person name="Roswanjaya Y."/>
            <person name="Wardhani T."/>
            <person name="Kalhor M.S."/>
            <person name="Jansen J."/>
            <person name="Van den Hoogen J."/>
            <person name="Gungor B."/>
            <person name="Hartog M."/>
            <person name="Hontelez J."/>
            <person name="Verver J."/>
            <person name="Yang W.-C."/>
            <person name="Schijlen E."/>
            <person name="Repin R."/>
            <person name="Schilthuizen M."/>
            <person name="Schranz E."/>
            <person name="Heidstra R."/>
            <person name="Miyata K."/>
            <person name="Fedorova E."/>
            <person name="Kohlen W."/>
            <person name="Bisseling T."/>
            <person name="Smit S."/>
            <person name="Geurts R."/>
        </authorList>
    </citation>
    <scope>NUCLEOTIDE SEQUENCE [LARGE SCALE GENOMIC DNA]</scope>
    <source>
        <strain evidence="8">cv. RG33-2</strain>
    </source>
</reference>
<dbReference type="InterPro" id="IPR036093">
    <property type="entry name" value="NAC_dom_sf"/>
</dbReference>
<dbReference type="STRING" id="63057.A0A2P5DAM4"/>
<accession>A0A2P5DAM4</accession>
<evidence type="ECO:0000256" key="1">
    <source>
        <dbReference type="ARBA" id="ARBA00023015"/>
    </source>
</evidence>
<dbReference type="InterPro" id="IPR003441">
    <property type="entry name" value="NAC-dom"/>
</dbReference>
<keyword evidence="1" id="KW-0805">Transcription regulation</keyword>
<evidence type="ECO:0000313" key="8">
    <source>
        <dbReference type="Proteomes" id="UP000237000"/>
    </source>
</evidence>
<gene>
    <name evidence="7" type="ORF">TorRG33x02_257020</name>
</gene>
<dbReference type="GO" id="GO:0048731">
    <property type="term" value="P:system development"/>
    <property type="evidence" value="ECO:0007669"/>
    <property type="project" value="TreeGrafter"/>
</dbReference>
<dbReference type="Pfam" id="PF02365">
    <property type="entry name" value="NAM"/>
    <property type="match status" value="1"/>
</dbReference>
<feature type="compositionally biased region" description="Polar residues" evidence="5">
    <location>
        <begin position="1"/>
        <end position="16"/>
    </location>
</feature>
<evidence type="ECO:0000256" key="3">
    <source>
        <dbReference type="ARBA" id="ARBA00023163"/>
    </source>
</evidence>
<dbReference type="InParanoid" id="A0A2P5DAM4"/>
<dbReference type="Gene3D" id="2.170.150.80">
    <property type="entry name" value="NAC domain"/>
    <property type="match status" value="1"/>
</dbReference>
<keyword evidence="8" id="KW-1185">Reference proteome</keyword>
<dbReference type="AlphaFoldDB" id="A0A2P5DAM4"/>
<name>A0A2P5DAM4_TREOI</name>
<sequence>MRDQSNWKATKSTSDQKVLPEKSSEDQSNWKAILRNSSEYVLPEKSSEWVLPEESSEDQSRNKSSIEWVLPENIPMGYRFAPTEEELVTFYLKNRIFDKELNPVTDIKDIDEEELYSKPPKELVRFNYGDDKRQWFFFVNNHKDNNNSQAKERTVGKELGFWKKIFGGQENSLGNGGISNKGKFQGAKNIGQNEKRKRLPKLLVIGITYYYGE</sequence>
<protein>
    <submittedName>
        <fullName evidence="7">NAC domain containing protein</fullName>
    </submittedName>
</protein>